<feature type="domain" description="F-box" evidence="1">
    <location>
        <begin position="38"/>
        <end position="84"/>
    </location>
</feature>
<dbReference type="InterPro" id="IPR050796">
    <property type="entry name" value="SCF_F-box_component"/>
</dbReference>
<dbReference type="InterPro" id="IPR036047">
    <property type="entry name" value="F-box-like_dom_sf"/>
</dbReference>
<dbReference type="Gene3D" id="1.20.1280.50">
    <property type="match status" value="1"/>
</dbReference>
<dbReference type="SUPFAM" id="SSF50965">
    <property type="entry name" value="Galactose oxidase, central domain"/>
    <property type="match status" value="1"/>
</dbReference>
<dbReference type="InterPro" id="IPR006527">
    <property type="entry name" value="F-box-assoc_dom_typ1"/>
</dbReference>
<dbReference type="PANTHER" id="PTHR31672">
    <property type="entry name" value="BNACNNG10540D PROTEIN"/>
    <property type="match status" value="1"/>
</dbReference>
<reference evidence="2 3" key="1">
    <citation type="submission" date="2023-01" db="EMBL/GenBank/DDBJ databases">
        <authorList>
            <person name="Kreplak J."/>
        </authorList>
    </citation>
    <scope>NUCLEOTIDE SEQUENCE [LARGE SCALE GENOMIC DNA]</scope>
</reference>
<name>A0AAV0ZZ61_VICFA</name>
<evidence type="ECO:0000259" key="1">
    <source>
        <dbReference type="PROSITE" id="PS50181"/>
    </source>
</evidence>
<proteinExistence type="predicted"/>
<dbReference type="InterPro" id="IPR001810">
    <property type="entry name" value="F-box_dom"/>
</dbReference>
<dbReference type="CDD" id="cd22157">
    <property type="entry name" value="F-box_AtFBW1-like"/>
    <property type="match status" value="1"/>
</dbReference>
<protein>
    <recommendedName>
        <fullName evidence="1">F-box domain-containing protein</fullName>
    </recommendedName>
</protein>
<dbReference type="Proteomes" id="UP001157006">
    <property type="component" value="Chromosome 3"/>
</dbReference>
<dbReference type="EMBL" id="OX451738">
    <property type="protein sequence ID" value="CAI8602349.1"/>
    <property type="molecule type" value="Genomic_DNA"/>
</dbReference>
<dbReference type="PANTHER" id="PTHR31672:SF13">
    <property type="entry name" value="F-BOX PROTEIN CPR30-LIKE"/>
    <property type="match status" value="1"/>
</dbReference>
<dbReference type="AlphaFoldDB" id="A0AAV0ZZ61"/>
<dbReference type="InterPro" id="IPR017451">
    <property type="entry name" value="F-box-assoc_interact_dom"/>
</dbReference>
<dbReference type="SMART" id="SM00256">
    <property type="entry name" value="FBOX"/>
    <property type="match status" value="1"/>
</dbReference>
<evidence type="ECO:0000313" key="3">
    <source>
        <dbReference type="Proteomes" id="UP001157006"/>
    </source>
</evidence>
<dbReference type="Pfam" id="PF07734">
    <property type="entry name" value="FBA_1"/>
    <property type="match status" value="1"/>
</dbReference>
<accession>A0AAV0ZZ61</accession>
<dbReference type="NCBIfam" id="TIGR01640">
    <property type="entry name" value="F_box_assoc_1"/>
    <property type="match status" value="1"/>
</dbReference>
<gene>
    <name evidence="2" type="ORF">VFH_III036120</name>
</gene>
<dbReference type="InterPro" id="IPR011043">
    <property type="entry name" value="Gal_Oxase/kelch_b-propeller"/>
</dbReference>
<dbReference type="SUPFAM" id="SSF81383">
    <property type="entry name" value="F-box domain"/>
    <property type="match status" value="1"/>
</dbReference>
<dbReference type="Pfam" id="PF00646">
    <property type="entry name" value="F-box"/>
    <property type="match status" value="1"/>
</dbReference>
<evidence type="ECO:0000313" key="2">
    <source>
        <dbReference type="EMBL" id="CAI8602349.1"/>
    </source>
</evidence>
<organism evidence="2 3">
    <name type="scientific">Vicia faba</name>
    <name type="common">Broad bean</name>
    <name type="synonym">Faba vulgaris</name>
    <dbReference type="NCBI Taxonomy" id="3906"/>
    <lineage>
        <taxon>Eukaryota</taxon>
        <taxon>Viridiplantae</taxon>
        <taxon>Streptophyta</taxon>
        <taxon>Embryophyta</taxon>
        <taxon>Tracheophyta</taxon>
        <taxon>Spermatophyta</taxon>
        <taxon>Magnoliopsida</taxon>
        <taxon>eudicotyledons</taxon>
        <taxon>Gunneridae</taxon>
        <taxon>Pentapetalae</taxon>
        <taxon>rosids</taxon>
        <taxon>fabids</taxon>
        <taxon>Fabales</taxon>
        <taxon>Fabaceae</taxon>
        <taxon>Papilionoideae</taxon>
        <taxon>50 kb inversion clade</taxon>
        <taxon>NPAAA clade</taxon>
        <taxon>Hologalegina</taxon>
        <taxon>IRL clade</taxon>
        <taxon>Fabeae</taxon>
        <taxon>Vicia</taxon>
    </lineage>
</organism>
<keyword evidence="3" id="KW-1185">Reference proteome</keyword>
<dbReference type="PROSITE" id="PS50181">
    <property type="entry name" value="FBOX"/>
    <property type="match status" value="1"/>
</dbReference>
<sequence>MYSNRLLSKKRAHYLYELEMMDGQNITSFLGVMEETTGGMAVTLPLDLVAEFLCRLPVKSLLRLRCVCKSWNNLISNDLDFTRKHLHLSTKRQTLITSTFSRSKELTVTSYPLDSLQLHSIFTTNATQLVRSPLNPHYCDDIIASCDGLICLANNCHVVLWNPSIRKLKKLPSLEIPQPRGRVTYAFGCDPFINSYKVVSVFCCDFESLTIDMKGCKSQVKIYTLGTHSWRRIQDFPPCMVPCGEPGITISGTVNWFAYSDAVLSSSQVIVSLDLETESYRQISQPDYGMQVNLTLGIMRDCLCVFSHSHSFNDVWLLQKCGNKESWIKLIRLPYFGDHDYFIHHPKIVYISEDDNHVLLYFKDFSKLKWVVYDFKNEAVESIKIQDMSLIDSFVYIESLILLGF</sequence>